<sequence>MATINNGIYIDKLLMVWTMPIPDKVKVLFTMVFVNVSDLIEYVCKNIMTTMLHIDVIYDGINELKQIRHRFKFKCDKVEFCTIYDLLRRWEKAELNKALDSSGPIDQNTVDAILSIIKDRLHDKQLAMFNHFSSFLKQSLPSITDADELVNEEELIDTTYDNFSQLLCLQMHDNNIQQSN</sequence>
<protein>
    <submittedName>
        <fullName evidence="1">Uncharacterized protein</fullName>
    </submittedName>
</protein>
<name>A0A814NDE9_9BILA</name>
<reference evidence="1" key="1">
    <citation type="submission" date="2021-02" db="EMBL/GenBank/DDBJ databases">
        <authorList>
            <person name="Nowell W R."/>
        </authorList>
    </citation>
    <scope>NUCLEOTIDE SEQUENCE</scope>
</reference>
<comment type="caution">
    <text evidence="1">The sequence shown here is derived from an EMBL/GenBank/DDBJ whole genome shotgun (WGS) entry which is preliminary data.</text>
</comment>
<organism evidence="1 2">
    <name type="scientific">Rotaria sordida</name>
    <dbReference type="NCBI Taxonomy" id="392033"/>
    <lineage>
        <taxon>Eukaryota</taxon>
        <taxon>Metazoa</taxon>
        <taxon>Spiralia</taxon>
        <taxon>Gnathifera</taxon>
        <taxon>Rotifera</taxon>
        <taxon>Eurotatoria</taxon>
        <taxon>Bdelloidea</taxon>
        <taxon>Philodinida</taxon>
        <taxon>Philodinidae</taxon>
        <taxon>Rotaria</taxon>
    </lineage>
</organism>
<gene>
    <name evidence="1" type="ORF">RFH988_LOCUS18784</name>
</gene>
<evidence type="ECO:0000313" key="1">
    <source>
        <dbReference type="EMBL" id="CAF1090714.1"/>
    </source>
</evidence>
<proteinExistence type="predicted"/>
<dbReference type="Proteomes" id="UP000663882">
    <property type="component" value="Unassembled WGS sequence"/>
</dbReference>
<dbReference type="EMBL" id="CAJNOO010001073">
    <property type="protein sequence ID" value="CAF1090714.1"/>
    <property type="molecule type" value="Genomic_DNA"/>
</dbReference>
<evidence type="ECO:0000313" key="2">
    <source>
        <dbReference type="Proteomes" id="UP000663882"/>
    </source>
</evidence>
<accession>A0A814NDE9</accession>
<dbReference type="AlphaFoldDB" id="A0A814NDE9"/>